<keyword evidence="9" id="KW-0282">Flagellum</keyword>
<evidence type="ECO:0000256" key="5">
    <source>
        <dbReference type="ARBA" id="ARBA00022764"/>
    </source>
</evidence>
<keyword evidence="7" id="KW-1005">Bacterial flagellum biogenesis</keyword>
<evidence type="ECO:0000259" key="8">
    <source>
        <dbReference type="SMART" id="SM00858"/>
    </source>
</evidence>
<name>A0ABX3A1A7_9GAMM</name>
<accession>A0ABX3A1A7</accession>
<evidence type="ECO:0000256" key="4">
    <source>
        <dbReference type="ARBA" id="ARBA00022729"/>
    </source>
</evidence>
<evidence type="ECO:0000256" key="2">
    <source>
        <dbReference type="ARBA" id="ARBA00010474"/>
    </source>
</evidence>
<dbReference type="NCBIfam" id="TIGR03170">
    <property type="entry name" value="flgA_cterm"/>
    <property type="match status" value="1"/>
</dbReference>
<dbReference type="SMART" id="SM00858">
    <property type="entry name" value="SAF"/>
    <property type="match status" value="1"/>
</dbReference>
<dbReference type="Pfam" id="PF13144">
    <property type="entry name" value="ChapFlgA"/>
    <property type="match status" value="1"/>
</dbReference>
<evidence type="ECO:0000313" key="9">
    <source>
        <dbReference type="EMBL" id="ODN42007.1"/>
    </source>
</evidence>
<comment type="similarity">
    <text evidence="2 7">Belongs to the FlgA family.</text>
</comment>
<evidence type="ECO:0000256" key="6">
    <source>
        <dbReference type="ARBA" id="ARBA00025643"/>
    </source>
</evidence>
<evidence type="ECO:0000256" key="3">
    <source>
        <dbReference type="ARBA" id="ARBA00014754"/>
    </source>
</evidence>
<evidence type="ECO:0000256" key="7">
    <source>
        <dbReference type="RuleBase" id="RU362063"/>
    </source>
</evidence>
<feature type="chain" id="PRO_5044955009" description="Flagella basal body P-ring formation protein FlgA" evidence="7">
    <location>
        <begin position="21"/>
        <end position="232"/>
    </location>
</feature>
<dbReference type="Proteomes" id="UP000094329">
    <property type="component" value="Unassembled WGS sequence"/>
</dbReference>
<keyword evidence="5 7" id="KW-0574">Periplasm</keyword>
<dbReference type="PANTHER" id="PTHR36307:SF1">
    <property type="entry name" value="FLAGELLA BASAL BODY P-RING FORMATION PROTEIN FLGA"/>
    <property type="match status" value="1"/>
</dbReference>
<dbReference type="InterPro" id="IPR039246">
    <property type="entry name" value="Flagellar_FlgA"/>
</dbReference>
<sequence length="232" mass="26797">MCFRILTCALLLIFSLNSHAQEDIQNYATLKKIAYHYLYGQVRLHTKQFQIEINKPTSKVRLKACSADQLAPFLPAHQKLLSTRSVGIRCPEHDWVTYLPVKLTVYSQVIVAREQIPRNTLIRRDQLALKTILYRELRPNYYQNFDYLIGRNTKYPIKSGSIISEYSLKKEYMVQRGERVQIRAKINNIRVTSLGVALQNALRGQQVEVKNIQSQKVIKGKATSKGVVDVIY</sequence>
<keyword evidence="9" id="KW-0966">Cell projection</keyword>
<keyword evidence="10" id="KW-1185">Reference proteome</keyword>
<comment type="subcellular location">
    <subcellularLocation>
        <location evidence="1 7">Periplasm</location>
    </subcellularLocation>
</comment>
<evidence type="ECO:0000256" key="1">
    <source>
        <dbReference type="ARBA" id="ARBA00004418"/>
    </source>
</evidence>
<protein>
    <recommendedName>
        <fullName evidence="3 7">Flagella basal body P-ring formation protein FlgA</fullName>
    </recommendedName>
</protein>
<dbReference type="Pfam" id="PF17656">
    <property type="entry name" value="ChapFlgA_N"/>
    <property type="match status" value="1"/>
</dbReference>
<organism evidence="9 10">
    <name type="scientific">Piscirickettsia litoralis</name>
    <dbReference type="NCBI Taxonomy" id="1891921"/>
    <lineage>
        <taxon>Bacteria</taxon>
        <taxon>Pseudomonadati</taxon>
        <taxon>Pseudomonadota</taxon>
        <taxon>Gammaproteobacteria</taxon>
        <taxon>Thiotrichales</taxon>
        <taxon>Piscirickettsiaceae</taxon>
        <taxon>Piscirickettsia</taxon>
    </lineage>
</organism>
<dbReference type="InterPro" id="IPR013974">
    <property type="entry name" value="SAF"/>
</dbReference>
<feature type="signal peptide" evidence="7">
    <location>
        <begin position="1"/>
        <end position="20"/>
    </location>
</feature>
<dbReference type="Gene3D" id="2.30.30.760">
    <property type="match status" value="1"/>
</dbReference>
<dbReference type="Gene3D" id="3.90.1210.10">
    <property type="entry name" value="Antifreeze-like/N-acetylneuraminic acid synthase C-terminal domain"/>
    <property type="match status" value="1"/>
</dbReference>
<dbReference type="EMBL" id="MDTU01000001">
    <property type="protein sequence ID" value="ODN42007.1"/>
    <property type="molecule type" value="Genomic_DNA"/>
</dbReference>
<keyword evidence="4 7" id="KW-0732">Signal</keyword>
<reference evidence="9 10" key="1">
    <citation type="submission" date="2016-08" db="EMBL/GenBank/DDBJ databases">
        <title>Draft genome sequence of Candidatus Piscirickettsia litoralis, from seawater.</title>
        <authorList>
            <person name="Wan X."/>
            <person name="Lee A.J."/>
            <person name="Hou S."/>
            <person name="Donachie S.P."/>
        </authorList>
    </citation>
    <scope>NUCLEOTIDE SEQUENCE [LARGE SCALE GENOMIC DNA]</scope>
    <source>
        <strain evidence="9 10">Y2</strain>
    </source>
</reference>
<dbReference type="InterPro" id="IPR041231">
    <property type="entry name" value="FlgA_N"/>
</dbReference>
<dbReference type="InterPro" id="IPR017585">
    <property type="entry name" value="SAF_FlgA"/>
</dbReference>
<comment type="function">
    <text evidence="6 7">Involved in the assembly process of the P-ring formation. It may associate with FlgF on the rod constituting a structure essential for the P-ring assembly or may act as a modulator protein for the P-ring assembly.</text>
</comment>
<keyword evidence="9" id="KW-0969">Cilium</keyword>
<dbReference type="RefSeq" id="WP_069311807.1">
    <property type="nucleotide sequence ID" value="NZ_MDTU01000001.1"/>
</dbReference>
<comment type="caution">
    <text evidence="9">The sequence shown here is derived from an EMBL/GenBank/DDBJ whole genome shotgun (WGS) entry which is preliminary data.</text>
</comment>
<dbReference type="PANTHER" id="PTHR36307">
    <property type="entry name" value="FLAGELLA BASAL BODY P-RING FORMATION PROTEIN FLGA"/>
    <property type="match status" value="1"/>
</dbReference>
<feature type="domain" description="SAF" evidence="8">
    <location>
        <begin position="107"/>
        <end position="169"/>
    </location>
</feature>
<proteinExistence type="inferred from homology"/>
<gene>
    <name evidence="9" type="ORF">BGC07_02335</name>
</gene>
<dbReference type="CDD" id="cd11614">
    <property type="entry name" value="SAF_CpaB_FlgA_like"/>
    <property type="match status" value="1"/>
</dbReference>
<evidence type="ECO:0000313" key="10">
    <source>
        <dbReference type="Proteomes" id="UP000094329"/>
    </source>
</evidence>